<protein>
    <submittedName>
        <fullName evidence="2 3">Uncharacterized protein</fullName>
    </submittedName>
</protein>
<dbReference type="Proteomes" id="UP000008810">
    <property type="component" value="Chromosome 1"/>
</dbReference>
<keyword evidence="4" id="KW-1185">Reference proteome</keyword>
<evidence type="ECO:0000313" key="2">
    <source>
        <dbReference type="EMBL" id="PNT76685.1"/>
    </source>
</evidence>
<reference evidence="2" key="2">
    <citation type="submission" date="2017-06" db="EMBL/GenBank/DDBJ databases">
        <title>WGS assembly of Brachypodium distachyon.</title>
        <authorList>
            <consortium name="The International Brachypodium Initiative"/>
            <person name="Lucas S."/>
            <person name="Harmon-Smith M."/>
            <person name="Lail K."/>
            <person name="Tice H."/>
            <person name="Grimwood J."/>
            <person name="Bruce D."/>
            <person name="Barry K."/>
            <person name="Shu S."/>
            <person name="Lindquist E."/>
            <person name="Wang M."/>
            <person name="Pitluck S."/>
            <person name="Vogel J.P."/>
            <person name="Garvin D.F."/>
            <person name="Mockler T.C."/>
            <person name="Schmutz J."/>
            <person name="Rokhsar D."/>
            <person name="Bevan M.W."/>
        </authorList>
    </citation>
    <scope>NUCLEOTIDE SEQUENCE</scope>
    <source>
        <strain evidence="2">Bd21</strain>
    </source>
</reference>
<dbReference type="AlphaFoldDB" id="A0A2K2DQY5"/>
<reference evidence="2 3" key="1">
    <citation type="journal article" date="2010" name="Nature">
        <title>Genome sequencing and analysis of the model grass Brachypodium distachyon.</title>
        <authorList>
            <consortium name="International Brachypodium Initiative"/>
        </authorList>
    </citation>
    <scope>NUCLEOTIDE SEQUENCE [LARGE SCALE GENOMIC DNA]</scope>
    <source>
        <strain evidence="2 3">Bd21</strain>
    </source>
</reference>
<dbReference type="Gramene" id="PNT76685">
    <property type="protein sequence ID" value="PNT76685"/>
    <property type="gene ID" value="BRADI_1g51584v3"/>
</dbReference>
<evidence type="ECO:0000256" key="1">
    <source>
        <dbReference type="SAM" id="MobiDB-lite"/>
    </source>
</evidence>
<proteinExistence type="predicted"/>
<gene>
    <name evidence="2" type="ORF">BRADI_1g51584v3</name>
</gene>
<organism evidence="2">
    <name type="scientific">Brachypodium distachyon</name>
    <name type="common">Purple false brome</name>
    <name type="synonym">Trachynia distachya</name>
    <dbReference type="NCBI Taxonomy" id="15368"/>
    <lineage>
        <taxon>Eukaryota</taxon>
        <taxon>Viridiplantae</taxon>
        <taxon>Streptophyta</taxon>
        <taxon>Embryophyta</taxon>
        <taxon>Tracheophyta</taxon>
        <taxon>Spermatophyta</taxon>
        <taxon>Magnoliopsida</taxon>
        <taxon>Liliopsida</taxon>
        <taxon>Poales</taxon>
        <taxon>Poaceae</taxon>
        <taxon>BOP clade</taxon>
        <taxon>Pooideae</taxon>
        <taxon>Stipodae</taxon>
        <taxon>Brachypodieae</taxon>
        <taxon>Brachypodium</taxon>
    </lineage>
</organism>
<dbReference type="EMBL" id="CM000880">
    <property type="protein sequence ID" value="PNT76685.1"/>
    <property type="molecule type" value="Genomic_DNA"/>
</dbReference>
<dbReference type="InParanoid" id="A0A2K2DQY5"/>
<feature type="region of interest" description="Disordered" evidence="1">
    <location>
        <begin position="36"/>
        <end position="64"/>
    </location>
</feature>
<reference evidence="3" key="3">
    <citation type="submission" date="2018-08" db="UniProtKB">
        <authorList>
            <consortium name="EnsemblPlants"/>
        </authorList>
    </citation>
    <scope>IDENTIFICATION</scope>
    <source>
        <strain evidence="3">cv. Bd21</strain>
    </source>
</reference>
<feature type="compositionally biased region" description="Basic and acidic residues" evidence="1">
    <location>
        <begin position="36"/>
        <end position="48"/>
    </location>
</feature>
<accession>A0A2K2DQY5</accession>
<sequence length="134" mass="14889">MAPAAGELAMLDVETLAGGRTRGDAGVRVRQVGDVQGDRAAAEADRHRTASRAPRRTKNENLTGAKRYERVNTHVGIGKFTRVLAIYYDLIFYFLIGESQTSASEEIVSRPLYLRGLIYSFGHKTCSILKIQFR</sequence>
<evidence type="ECO:0000313" key="3">
    <source>
        <dbReference type="EnsemblPlants" id="PNT76685"/>
    </source>
</evidence>
<dbReference type="EnsemblPlants" id="PNT76685">
    <property type="protein sequence ID" value="PNT76685"/>
    <property type="gene ID" value="BRADI_1g51584v3"/>
</dbReference>
<evidence type="ECO:0000313" key="4">
    <source>
        <dbReference type="Proteomes" id="UP000008810"/>
    </source>
</evidence>
<name>A0A2K2DQY5_BRADI</name>